<dbReference type="AlphaFoldDB" id="A0A8X8BU79"/>
<dbReference type="EMBL" id="JAATIS010000094">
    <property type="protein sequence ID" value="KAG2470668.1"/>
    <property type="molecule type" value="Genomic_DNA"/>
</dbReference>
<name>A0A8X8BU79_POLSE</name>
<evidence type="ECO:0000259" key="8">
    <source>
        <dbReference type="Pfam" id="PF00291"/>
    </source>
</evidence>
<dbReference type="InterPro" id="IPR050147">
    <property type="entry name" value="Ser/Thr_Dehydratase"/>
</dbReference>
<evidence type="ECO:0000256" key="3">
    <source>
        <dbReference type="ARBA" id="ARBA00022898"/>
    </source>
</evidence>
<dbReference type="GO" id="GO:0006565">
    <property type="term" value="P:L-serine catabolic process"/>
    <property type="evidence" value="ECO:0007669"/>
    <property type="project" value="TreeGrafter"/>
</dbReference>
<feature type="domain" description="Tryptophan synthase beta chain-like PALP" evidence="8">
    <location>
        <begin position="11"/>
        <end position="316"/>
    </location>
</feature>
<comment type="catalytic activity">
    <reaction evidence="7">
        <text>L-serine = pyruvate + NH4(+)</text>
        <dbReference type="Rhea" id="RHEA:19169"/>
        <dbReference type="ChEBI" id="CHEBI:15361"/>
        <dbReference type="ChEBI" id="CHEBI:28938"/>
        <dbReference type="ChEBI" id="CHEBI:33384"/>
        <dbReference type="EC" id="4.3.1.17"/>
    </reaction>
</comment>
<evidence type="ECO:0000313" key="10">
    <source>
        <dbReference type="Proteomes" id="UP000886611"/>
    </source>
</evidence>
<evidence type="ECO:0000256" key="2">
    <source>
        <dbReference type="ARBA" id="ARBA00012093"/>
    </source>
</evidence>
<gene>
    <name evidence="9" type="primary">Sds_1</name>
    <name evidence="9" type="ORF">GTO96_0005712</name>
</gene>
<keyword evidence="3" id="KW-0663">Pyridoxal phosphate</keyword>
<dbReference type="Gene3D" id="3.40.50.1100">
    <property type="match status" value="2"/>
</dbReference>
<dbReference type="InterPro" id="IPR001926">
    <property type="entry name" value="TrpB-like_PALP"/>
</dbReference>
<reference evidence="9 10" key="1">
    <citation type="journal article" date="2021" name="Cell">
        <title>Tracing the genetic footprints of vertebrate landing in non-teleost ray-finned fishes.</title>
        <authorList>
            <person name="Bi X."/>
            <person name="Wang K."/>
            <person name="Yang L."/>
            <person name="Pan H."/>
            <person name="Jiang H."/>
            <person name="Wei Q."/>
            <person name="Fang M."/>
            <person name="Yu H."/>
            <person name="Zhu C."/>
            <person name="Cai Y."/>
            <person name="He Y."/>
            <person name="Gan X."/>
            <person name="Zeng H."/>
            <person name="Yu D."/>
            <person name="Zhu Y."/>
            <person name="Jiang H."/>
            <person name="Qiu Q."/>
            <person name="Yang H."/>
            <person name="Zhang Y.E."/>
            <person name="Wang W."/>
            <person name="Zhu M."/>
            <person name="He S."/>
            <person name="Zhang G."/>
        </authorList>
    </citation>
    <scope>NUCLEOTIDE SEQUENCE [LARGE SCALE GENOMIC DNA]</scope>
    <source>
        <strain evidence="9">Bchr_013</strain>
    </source>
</reference>
<comment type="caution">
    <text evidence="9">The sequence shown here is derived from an EMBL/GenBank/DDBJ whole genome shotgun (WGS) entry which is preliminary data.</text>
</comment>
<feature type="non-terminal residue" evidence="9">
    <location>
        <position position="1"/>
    </location>
</feature>
<evidence type="ECO:0000256" key="7">
    <source>
        <dbReference type="ARBA" id="ARBA00049406"/>
    </source>
</evidence>
<evidence type="ECO:0000313" key="9">
    <source>
        <dbReference type="EMBL" id="KAG2470668.1"/>
    </source>
</evidence>
<dbReference type="EC" id="4.3.1.17" evidence="2"/>
<evidence type="ECO:0000256" key="5">
    <source>
        <dbReference type="ARBA" id="ARBA00041766"/>
    </source>
</evidence>
<dbReference type="PANTHER" id="PTHR48078">
    <property type="entry name" value="THREONINE DEHYDRATASE, MITOCHONDRIAL-RELATED"/>
    <property type="match status" value="1"/>
</dbReference>
<evidence type="ECO:0000256" key="4">
    <source>
        <dbReference type="ARBA" id="ARBA00023239"/>
    </source>
</evidence>
<dbReference type="PROSITE" id="PS00165">
    <property type="entry name" value="DEHYDRATASE_SER_THR"/>
    <property type="match status" value="1"/>
</dbReference>
<dbReference type="GO" id="GO:0030170">
    <property type="term" value="F:pyridoxal phosphate binding"/>
    <property type="evidence" value="ECO:0007669"/>
    <property type="project" value="InterPro"/>
</dbReference>
<dbReference type="InterPro" id="IPR036052">
    <property type="entry name" value="TrpB-like_PALP_sf"/>
</dbReference>
<dbReference type="GO" id="GO:0006567">
    <property type="term" value="P:L-threonine catabolic process"/>
    <property type="evidence" value="ECO:0007669"/>
    <property type="project" value="TreeGrafter"/>
</dbReference>
<sequence length="335" mass="35929">MSSPSQPFHLVSPLLESLSLSKIVGAPVFIKMDNTQPSGSFKIRGIGHYCQQFHFCIAGGNAGLATAYVARKLNIPVTVIVPSSTPDLTVQKLREYGASVQVFGQVWDDADREAHRLAESRGWKYVPPFDHPLIWQGHSTIVKELRDHLPSRPGAIVVAVGGGGLLCGVAEGVKEVGWEDVPIIAMETIGADSLNAAVKAGKLVTLPDITSLFFLLDLIYLSGFLLLSRSEAKCLGAKTVCPRALEVTQQLPILSHVVTDQQALQAIKSFLDDERVLVELACGASLGAIYSGLVTRLQTQGQLPAQLGPLVVIVCGGSGINLDQLLKYQEKIMQG</sequence>
<organism evidence="9 10">
    <name type="scientific">Polypterus senegalus</name>
    <name type="common">Senegal bichir</name>
    <dbReference type="NCBI Taxonomy" id="55291"/>
    <lineage>
        <taxon>Eukaryota</taxon>
        <taxon>Metazoa</taxon>
        <taxon>Chordata</taxon>
        <taxon>Craniata</taxon>
        <taxon>Vertebrata</taxon>
        <taxon>Euteleostomi</taxon>
        <taxon>Actinopterygii</taxon>
        <taxon>Polypteriformes</taxon>
        <taxon>Polypteridae</taxon>
        <taxon>Polypterus</taxon>
    </lineage>
</organism>
<dbReference type="GO" id="GO:0003941">
    <property type="term" value="F:L-serine ammonia-lyase activity"/>
    <property type="evidence" value="ECO:0007669"/>
    <property type="project" value="UniProtKB-EC"/>
</dbReference>
<accession>A0A8X8BU79</accession>
<comment type="cofactor">
    <cofactor evidence="1">
        <name>pyridoxal 5'-phosphate</name>
        <dbReference type="ChEBI" id="CHEBI:597326"/>
    </cofactor>
</comment>
<feature type="non-terminal residue" evidence="9">
    <location>
        <position position="335"/>
    </location>
</feature>
<dbReference type="InterPro" id="IPR000634">
    <property type="entry name" value="Ser/Thr_deHydtase_PyrdxlP-BS"/>
</dbReference>
<keyword evidence="10" id="KW-1185">Reference proteome</keyword>
<protein>
    <recommendedName>
        <fullName evidence="2">L-serine ammonia-lyase</fullName>
        <ecNumber evidence="2">4.3.1.17</ecNumber>
    </recommendedName>
    <alternativeName>
        <fullName evidence="5">L-serine deaminase</fullName>
    </alternativeName>
    <alternativeName>
        <fullName evidence="6">L-threonine dehydratase</fullName>
    </alternativeName>
</protein>
<evidence type="ECO:0000256" key="6">
    <source>
        <dbReference type="ARBA" id="ARBA00042605"/>
    </source>
</evidence>
<proteinExistence type="predicted"/>
<dbReference type="GO" id="GO:0004794">
    <property type="term" value="F:threonine deaminase activity"/>
    <property type="evidence" value="ECO:0007669"/>
    <property type="project" value="TreeGrafter"/>
</dbReference>
<keyword evidence="4" id="KW-0456">Lyase</keyword>
<dbReference type="Pfam" id="PF00291">
    <property type="entry name" value="PALP"/>
    <property type="match status" value="1"/>
</dbReference>
<dbReference type="GO" id="GO:0009097">
    <property type="term" value="P:isoleucine biosynthetic process"/>
    <property type="evidence" value="ECO:0007669"/>
    <property type="project" value="TreeGrafter"/>
</dbReference>
<evidence type="ECO:0000256" key="1">
    <source>
        <dbReference type="ARBA" id="ARBA00001933"/>
    </source>
</evidence>
<dbReference type="PANTHER" id="PTHR48078:SF16">
    <property type="entry name" value="SERINE DEHYDRATASE-LIKE"/>
    <property type="match status" value="1"/>
</dbReference>
<dbReference type="SUPFAM" id="SSF53686">
    <property type="entry name" value="Tryptophan synthase beta subunit-like PLP-dependent enzymes"/>
    <property type="match status" value="1"/>
</dbReference>
<dbReference type="Proteomes" id="UP000886611">
    <property type="component" value="Unassembled WGS sequence"/>
</dbReference>